<comment type="cofactor">
    <cofactor evidence="1 6">
        <name>FAD</name>
        <dbReference type="ChEBI" id="CHEBI:57692"/>
    </cofactor>
</comment>
<dbReference type="InterPro" id="IPR046373">
    <property type="entry name" value="Acyl-CoA_Oxase/DH_mid-dom_sf"/>
</dbReference>
<accession>A0A1V2EWR7</accession>
<feature type="domain" description="Acyl-CoA oxidase/dehydrogenase middle" evidence="8">
    <location>
        <begin position="120"/>
        <end position="206"/>
    </location>
</feature>
<dbReference type="GO" id="GO:0050660">
    <property type="term" value="F:flavin adenine dinucleotide binding"/>
    <property type="evidence" value="ECO:0007669"/>
    <property type="project" value="InterPro"/>
</dbReference>
<dbReference type="Proteomes" id="UP000188729">
    <property type="component" value="Unassembled WGS sequence"/>
</dbReference>
<evidence type="ECO:0000313" key="10">
    <source>
        <dbReference type="EMBL" id="ONF96594.1"/>
    </source>
</evidence>
<name>A0A1V2EWR7_9SPHN</name>
<keyword evidence="11" id="KW-1185">Reference proteome</keyword>
<dbReference type="Gene3D" id="2.40.110.10">
    <property type="entry name" value="Butyryl-CoA Dehydrogenase, subunit A, domain 2"/>
    <property type="match status" value="1"/>
</dbReference>
<sequence>MDLSLSDEQVMLRDTLTRYLAQSFAFDPHRPRDAAALWRALGRDLGVLGATLPADAGGLGGGAVEAMVVADALGEALAPVPYIETAVIAAGLLKRVGGDRAAALLPAIADGSARAVLAAGEADSRQALEAVTTTARQSGNGWTLDGEKVVIAGAPGADWLLVTARTSGNTRDVRGVSLFLVPATADGLSRHDYQLIDGLPASDLTLAGVQLAADALLGSEGGALPLLEQARDEGIAALCAEAAGLTRKMLADTVAYTKERQQFGQPLASFQALQHRMVDMFIAVEQATSAAYLAALHVGDEAASRARAIAAAKAMVADAVRFVGQNAVQLHGGMGMTDELAVGHYFRRATAIEQQFGAGDHHAKRYAALMREELAV</sequence>
<dbReference type="GO" id="GO:0003995">
    <property type="term" value="F:acyl-CoA dehydrogenase activity"/>
    <property type="evidence" value="ECO:0007669"/>
    <property type="project" value="TreeGrafter"/>
</dbReference>
<dbReference type="EC" id="1.3.99.-" evidence="10"/>
<evidence type="ECO:0000259" key="7">
    <source>
        <dbReference type="Pfam" id="PF00441"/>
    </source>
</evidence>
<dbReference type="EMBL" id="MPSB01000004">
    <property type="protein sequence ID" value="ONF96594.1"/>
    <property type="molecule type" value="Genomic_DNA"/>
</dbReference>
<evidence type="ECO:0000259" key="9">
    <source>
        <dbReference type="Pfam" id="PF02771"/>
    </source>
</evidence>
<evidence type="ECO:0000256" key="2">
    <source>
        <dbReference type="ARBA" id="ARBA00009347"/>
    </source>
</evidence>
<dbReference type="InterPro" id="IPR009075">
    <property type="entry name" value="AcylCo_DH/oxidase_C"/>
</dbReference>
<evidence type="ECO:0000256" key="6">
    <source>
        <dbReference type="RuleBase" id="RU362125"/>
    </source>
</evidence>
<protein>
    <submittedName>
        <fullName evidence="10">Acyl-CoA dehydrogenase fadE12</fullName>
        <ecNumber evidence="10">1.3.99.-</ecNumber>
    </submittedName>
</protein>
<evidence type="ECO:0000256" key="3">
    <source>
        <dbReference type="ARBA" id="ARBA00022630"/>
    </source>
</evidence>
<dbReference type="CDD" id="cd00567">
    <property type="entry name" value="ACAD"/>
    <property type="match status" value="1"/>
</dbReference>
<dbReference type="PANTHER" id="PTHR43884">
    <property type="entry name" value="ACYL-COA DEHYDROGENASE"/>
    <property type="match status" value="1"/>
</dbReference>
<dbReference type="SUPFAM" id="SSF47203">
    <property type="entry name" value="Acyl-CoA dehydrogenase C-terminal domain-like"/>
    <property type="match status" value="1"/>
</dbReference>
<evidence type="ECO:0000256" key="5">
    <source>
        <dbReference type="ARBA" id="ARBA00023002"/>
    </source>
</evidence>
<dbReference type="STRING" id="1915074.SPHI_13810"/>
<dbReference type="InterPro" id="IPR006091">
    <property type="entry name" value="Acyl-CoA_Oxase/DH_mid-dom"/>
</dbReference>
<dbReference type="Pfam" id="PF00441">
    <property type="entry name" value="Acyl-CoA_dh_1"/>
    <property type="match status" value="1"/>
</dbReference>
<dbReference type="InterPro" id="IPR009100">
    <property type="entry name" value="AcylCoA_DH/oxidase_NM_dom_sf"/>
</dbReference>
<gene>
    <name evidence="10" type="ORF">SPHI_13810</name>
</gene>
<evidence type="ECO:0000313" key="11">
    <source>
        <dbReference type="Proteomes" id="UP000188729"/>
    </source>
</evidence>
<dbReference type="Pfam" id="PF02771">
    <property type="entry name" value="Acyl-CoA_dh_N"/>
    <property type="match status" value="1"/>
</dbReference>
<dbReference type="Gene3D" id="1.10.540.10">
    <property type="entry name" value="Acyl-CoA dehydrogenase/oxidase, N-terminal domain"/>
    <property type="match status" value="1"/>
</dbReference>
<feature type="domain" description="Acyl-CoA dehydrogenase/oxidase N-terminal" evidence="9">
    <location>
        <begin position="6"/>
        <end position="111"/>
    </location>
</feature>
<dbReference type="Gene3D" id="1.20.140.10">
    <property type="entry name" value="Butyryl-CoA Dehydrogenase, subunit A, domain 3"/>
    <property type="match status" value="1"/>
</dbReference>
<keyword evidence="4 6" id="KW-0274">FAD</keyword>
<proteinExistence type="inferred from homology"/>
<evidence type="ECO:0000256" key="1">
    <source>
        <dbReference type="ARBA" id="ARBA00001974"/>
    </source>
</evidence>
<keyword evidence="3 6" id="KW-0285">Flavoprotein</keyword>
<comment type="caution">
    <text evidence="10">The sequence shown here is derived from an EMBL/GenBank/DDBJ whole genome shotgun (WGS) entry which is preliminary data.</text>
</comment>
<dbReference type="OrthoDB" id="7328575at2"/>
<dbReference type="InterPro" id="IPR013786">
    <property type="entry name" value="AcylCoA_DH/ox_N"/>
</dbReference>
<dbReference type="Pfam" id="PF02770">
    <property type="entry name" value="Acyl-CoA_dh_M"/>
    <property type="match status" value="1"/>
</dbReference>
<organism evidence="10 11">
    <name type="scientific">Sphingomonas jeddahensis</name>
    <dbReference type="NCBI Taxonomy" id="1915074"/>
    <lineage>
        <taxon>Bacteria</taxon>
        <taxon>Pseudomonadati</taxon>
        <taxon>Pseudomonadota</taxon>
        <taxon>Alphaproteobacteria</taxon>
        <taxon>Sphingomonadales</taxon>
        <taxon>Sphingomonadaceae</taxon>
        <taxon>Sphingomonas</taxon>
    </lineage>
</organism>
<evidence type="ECO:0000256" key="4">
    <source>
        <dbReference type="ARBA" id="ARBA00022827"/>
    </source>
</evidence>
<dbReference type="InterPro" id="IPR037069">
    <property type="entry name" value="AcylCoA_DH/ox_N_sf"/>
</dbReference>
<dbReference type="PANTHER" id="PTHR43884:SF20">
    <property type="entry name" value="ACYL-COA DEHYDROGENASE FADE28"/>
    <property type="match status" value="1"/>
</dbReference>
<dbReference type="SUPFAM" id="SSF56645">
    <property type="entry name" value="Acyl-CoA dehydrogenase NM domain-like"/>
    <property type="match status" value="1"/>
</dbReference>
<dbReference type="AlphaFoldDB" id="A0A1V2EWR7"/>
<evidence type="ECO:0000259" key="8">
    <source>
        <dbReference type="Pfam" id="PF02770"/>
    </source>
</evidence>
<reference evidence="10 11" key="1">
    <citation type="submission" date="2016-11" db="EMBL/GenBank/DDBJ databases">
        <title>Genome sequence of Sphingomonas jeddahensis G39.</title>
        <authorList>
            <person name="Poehlein A."/>
            <person name="Wuebbeler J.H."/>
            <person name="Steinbuechel A."/>
            <person name="Daniel R."/>
        </authorList>
    </citation>
    <scope>NUCLEOTIDE SEQUENCE [LARGE SCALE GENOMIC DNA]</scope>
    <source>
        <strain evidence="10 11">G39</strain>
    </source>
</reference>
<comment type="similarity">
    <text evidence="2 6">Belongs to the acyl-CoA dehydrogenase family.</text>
</comment>
<dbReference type="RefSeq" id="WP_076744133.1">
    <property type="nucleotide sequence ID" value="NZ_MPSB01000004.1"/>
</dbReference>
<dbReference type="InterPro" id="IPR036250">
    <property type="entry name" value="AcylCo_DH-like_C"/>
</dbReference>
<feature type="domain" description="Acyl-CoA dehydrogenase/oxidase C-terminal" evidence="7">
    <location>
        <begin position="236"/>
        <end position="360"/>
    </location>
</feature>
<keyword evidence="5 6" id="KW-0560">Oxidoreductase</keyword>